<dbReference type="Pfam" id="PF02775">
    <property type="entry name" value="TPP_enzyme_C"/>
    <property type="match status" value="1"/>
</dbReference>
<dbReference type="GeneID" id="25300354"/>
<dbReference type="RefSeq" id="XP_013289281.1">
    <property type="nucleotide sequence ID" value="XM_013433827.1"/>
</dbReference>
<evidence type="ECO:0000256" key="12">
    <source>
        <dbReference type="RuleBase" id="RU362132"/>
    </source>
</evidence>
<evidence type="ECO:0000313" key="16">
    <source>
        <dbReference type="EMBL" id="KIW85473.1"/>
    </source>
</evidence>
<dbReference type="Gene3D" id="3.40.50.970">
    <property type="match status" value="2"/>
</dbReference>
<evidence type="ECO:0000313" key="17">
    <source>
        <dbReference type="Proteomes" id="UP000053029"/>
    </source>
</evidence>
<dbReference type="FunFam" id="3.40.50.970:FF:000019">
    <property type="entry name" value="Pyruvate decarboxylase isozyme"/>
    <property type="match status" value="1"/>
</dbReference>
<gene>
    <name evidence="16" type="ORF">Z517_00864</name>
</gene>
<evidence type="ECO:0000256" key="4">
    <source>
        <dbReference type="ARBA" id="ARBA00013202"/>
    </source>
</evidence>
<evidence type="ECO:0000256" key="8">
    <source>
        <dbReference type="ARBA" id="ARBA00022842"/>
    </source>
</evidence>
<evidence type="ECO:0000259" key="13">
    <source>
        <dbReference type="Pfam" id="PF00205"/>
    </source>
</evidence>
<dbReference type="VEuPathDB" id="FungiDB:Z517_00864"/>
<accession>A0A0D2GWW0</accession>
<keyword evidence="7" id="KW-0210">Decarboxylase</keyword>
<evidence type="ECO:0000256" key="6">
    <source>
        <dbReference type="ARBA" id="ARBA00022723"/>
    </source>
</evidence>
<dbReference type="SUPFAM" id="SSF52467">
    <property type="entry name" value="DHS-like NAD/FAD-binding domain"/>
    <property type="match status" value="1"/>
</dbReference>
<feature type="domain" description="Thiamine pyrophosphate enzyme central" evidence="13">
    <location>
        <begin position="208"/>
        <end position="327"/>
    </location>
</feature>
<dbReference type="Pfam" id="PF02776">
    <property type="entry name" value="TPP_enzyme_N"/>
    <property type="match status" value="1"/>
</dbReference>
<dbReference type="InterPro" id="IPR029061">
    <property type="entry name" value="THDP-binding"/>
</dbReference>
<dbReference type="PANTHER" id="PTHR43452">
    <property type="entry name" value="PYRUVATE DECARBOXYLASE"/>
    <property type="match status" value="1"/>
</dbReference>
<dbReference type="Proteomes" id="UP000053029">
    <property type="component" value="Unassembled WGS sequence"/>
</dbReference>
<dbReference type="InterPro" id="IPR011766">
    <property type="entry name" value="TPP_enzyme_TPP-bd"/>
</dbReference>
<dbReference type="AlphaFoldDB" id="A0A0D2GWW0"/>
<feature type="domain" description="Thiamine pyrophosphate enzyme TPP-binding" evidence="14">
    <location>
        <begin position="406"/>
        <end position="499"/>
    </location>
</feature>
<dbReference type="InterPro" id="IPR012000">
    <property type="entry name" value="Thiamin_PyroP_enz_cen_dom"/>
</dbReference>
<comment type="similarity">
    <text evidence="3 12">Belongs to the TPP enzyme family.</text>
</comment>
<evidence type="ECO:0000256" key="9">
    <source>
        <dbReference type="ARBA" id="ARBA00023052"/>
    </source>
</evidence>
<dbReference type="GO" id="GO:0000287">
    <property type="term" value="F:magnesium ion binding"/>
    <property type="evidence" value="ECO:0007669"/>
    <property type="project" value="InterPro"/>
</dbReference>
<dbReference type="FunFam" id="3.40.50.970:FF:000024">
    <property type="entry name" value="Pyruvate decarboxylase isozyme"/>
    <property type="match status" value="1"/>
</dbReference>
<keyword evidence="6 11" id="KW-0479">Metal-binding</keyword>
<comment type="catalytic activity">
    <reaction evidence="1">
        <text>a 2-oxocarboxylate + H(+) = an aldehyde + CO2</text>
        <dbReference type="Rhea" id="RHEA:11628"/>
        <dbReference type="ChEBI" id="CHEBI:15378"/>
        <dbReference type="ChEBI" id="CHEBI:16526"/>
        <dbReference type="ChEBI" id="CHEBI:17478"/>
        <dbReference type="ChEBI" id="CHEBI:35179"/>
        <dbReference type="EC" id="4.1.1.1"/>
    </reaction>
</comment>
<feature type="binding site" evidence="11">
    <location>
        <position position="492"/>
    </location>
    <ligand>
        <name>Mg(2+)</name>
        <dbReference type="ChEBI" id="CHEBI:18420"/>
    </ligand>
</feature>
<proteinExistence type="inferred from homology"/>
<evidence type="ECO:0000259" key="15">
    <source>
        <dbReference type="Pfam" id="PF02776"/>
    </source>
</evidence>
<dbReference type="Pfam" id="PF00205">
    <property type="entry name" value="TPP_enzyme_M"/>
    <property type="match status" value="1"/>
</dbReference>
<dbReference type="InterPro" id="IPR012110">
    <property type="entry name" value="PDC/IPDC-like"/>
</dbReference>
<feature type="binding site" evidence="11">
    <location>
        <position position="494"/>
    </location>
    <ligand>
        <name>Mg(2+)</name>
        <dbReference type="ChEBI" id="CHEBI:18420"/>
    </ligand>
</feature>
<comment type="cofactor">
    <cofactor evidence="11">
        <name>Mg(2+)</name>
        <dbReference type="ChEBI" id="CHEBI:18420"/>
    </cofactor>
    <text evidence="11">Binds 1 Mg(2+) per subunit.</text>
</comment>
<reference evidence="16 17" key="1">
    <citation type="submission" date="2015-01" db="EMBL/GenBank/DDBJ databases">
        <title>The Genome Sequence of Fonsecaea pedrosoi CBS 271.37.</title>
        <authorList>
            <consortium name="The Broad Institute Genomics Platform"/>
            <person name="Cuomo C."/>
            <person name="de Hoog S."/>
            <person name="Gorbushina A."/>
            <person name="Stielow B."/>
            <person name="Teixiera M."/>
            <person name="Abouelleil A."/>
            <person name="Chapman S.B."/>
            <person name="Priest M."/>
            <person name="Young S.K."/>
            <person name="Wortman J."/>
            <person name="Nusbaum C."/>
            <person name="Birren B."/>
        </authorList>
    </citation>
    <scope>NUCLEOTIDE SEQUENCE [LARGE SCALE GENOMIC DNA]</scope>
    <source>
        <strain evidence="16 17">CBS 271.37</strain>
    </source>
</reference>
<evidence type="ECO:0000256" key="5">
    <source>
        <dbReference type="ARBA" id="ARBA00014422"/>
    </source>
</evidence>
<dbReference type="InterPro" id="IPR047214">
    <property type="entry name" value="TPP_PDC_IPDC"/>
</dbReference>
<dbReference type="InterPro" id="IPR029035">
    <property type="entry name" value="DHS-like_NAD/FAD-binding_dom"/>
</dbReference>
<dbReference type="PANTHER" id="PTHR43452:SF11">
    <property type="entry name" value="PYRUVATE DECARBOXYLASE"/>
    <property type="match status" value="1"/>
</dbReference>
<dbReference type="InterPro" id="IPR012001">
    <property type="entry name" value="Thiamin_PyroP_enz_TPP-bd_dom"/>
</dbReference>
<evidence type="ECO:0000256" key="11">
    <source>
        <dbReference type="PIRSR" id="PIRSR036565-2"/>
    </source>
</evidence>
<feature type="domain" description="Thiamine pyrophosphate enzyme N-terminal TPP-binding" evidence="15">
    <location>
        <begin position="6"/>
        <end position="116"/>
    </location>
</feature>
<dbReference type="GO" id="GO:0030976">
    <property type="term" value="F:thiamine pyrophosphate binding"/>
    <property type="evidence" value="ECO:0007669"/>
    <property type="project" value="InterPro"/>
</dbReference>
<evidence type="ECO:0000256" key="1">
    <source>
        <dbReference type="ARBA" id="ARBA00001041"/>
    </source>
</evidence>
<keyword evidence="17" id="KW-1185">Reference proteome</keyword>
<dbReference type="InterPro" id="IPR047213">
    <property type="entry name" value="TPP_PYR_PDC_IPDC-like"/>
</dbReference>
<dbReference type="CDD" id="cd07038">
    <property type="entry name" value="TPP_PYR_PDC_IPDC_like"/>
    <property type="match status" value="1"/>
</dbReference>
<name>A0A0D2GWW0_9EURO</name>
<evidence type="ECO:0000256" key="7">
    <source>
        <dbReference type="ARBA" id="ARBA00022793"/>
    </source>
</evidence>
<keyword evidence="9 12" id="KW-0786">Thiamine pyrophosphate</keyword>
<dbReference type="OrthoDB" id="3970464at2759"/>
<dbReference type="GO" id="GO:0000949">
    <property type="term" value="P:aromatic amino acid family catabolic process to alcohol via Ehrlich pathway"/>
    <property type="evidence" value="ECO:0007669"/>
    <property type="project" value="TreeGrafter"/>
</dbReference>
<keyword evidence="8 11" id="KW-0460">Magnesium</keyword>
<dbReference type="GO" id="GO:0005634">
    <property type="term" value="C:nucleus"/>
    <property type="evidence" value="ECO:0007669"/>
    <property type="project" value="TreeGrafter"/>
</dbReference>
<organism evidence="16 17">
    <name type="scientific">Fonsecaea pedrosoi CBS 271.37</name>
    <dbReference type="NCBI Taxonomy" id="1442368"/>
    <lineage>
        <taxon>Eukaryota</taxon>
        <taxon>Fungi</taxon>
        <taxon>Dikarya</taxon>
        <taxon>Ascomycota</taxon>
        <taxon>Pezizomycotina</taxon>
        <taxon>Eurotiomycetes</taxon>
        <taxon>Chaetothyriomycetidae</taxon>
        <taxon>Chaetothyriales</taxon>
        <taxon>Herpotrichiellaceae</taxon>
        <taxon>Fonsecaea</taxon>
    </lineage>
</organism>
<protein>
    <recommendedName>
        <fullName evidence="5">Pyruvate decarboxylase</fullName>
        <ecNumber evidence="4">4.1.1.1</ecNumber>
    </recommendedName>
</protein>
<dbReference type="HOGENOM" id="CLU_013748_0_2_1"/>
<dbReference type="SUPFAM" id="SSF52518">
    <property type="entry name" value="Thiamin diphosphate-binding fold (THDP-binding)"/>
    <property type="match status" value="2"/>
</dbReference>
<evidence type="ECO:0000256" key="3">
    <source>
        <dbReference type="ARBA" id="ARBA00007812"/>
    </source>
</evidence>
<evidence type="ECO:0000256" key="2">
    <source>
        <dbReference type="ARBA" id="ARBA00001964"/>
    </source>
</evidence>
<dbReference type="GO" id="GO:0005829">
    <property type="term" value="C:cytosol"/>
    <property type="evidence" value="ECO:0007669"/>
    <property type="project" value="TreeGrafter"/>
</dbReference>
<dbReference type="PIRSF" id="PIRSF036565">
    <property type="entry name" value="Pyruvt_ip_decrb"/>
    <property type="match status" value="1"/>
</dbReference>
<dbReference type="STRING" id="1442368.A0A0D2GWW0"/>
<dbReference type="CDD" id="cd02005">
    <property type="entry name" value="TPP_PDC_IPDC"/>
    <property type="match status" value="1"/>
</dbReference>
<feature type="binding site" evidence="11">
    <location>
        <position position="465"/>
    </location>
    <ligand>
        <name>Mg(2+)</name>
        <dbReference type="ChEBI" id="CHEBI:18420"/>
    </ligand>
</feature>
<dbReference type="EC" id="4.1.1.1" evidence="4"/>
<dbReference type="Gene3D" id="3.40.50.1220">
    <property type="entry name" value="TPP-binding domain"/>
    <property type="match status" value="1"/>
</dbReference>
<dbReference type="EMBL" id="KN846969">
    <property type="protein sequence ID" value="KIW85473.1"/>
    <property type="molecule type" value="Genomic_DNA"/>
</dbReference>
<keyword evidence="10" id="KW-0456">Lyase</keyword>
<comment type="cofactor">
    <cofactor evidence="2">
        <name>thiamine diphosphate</name>
        <dbReference type="ChEBI" id="CHEBI:58937"/>
    </cofactor>
</comment>
<evidence type="ECO:0000259" key="14">
    <source>
        <dbReference type="Pfam" id="PF02775"/>
    </source>
</evidence>
<dbReference type="GO" id="GO:0004737">
    <property type="term" value="F:pyruvate decarboxylase activity"/>
    <property type="evidence" value="ECO:0007669"/>
    <property type="project" value="UniProtKB-EC"/>
</dbReference>
<sequence>MPSTVKLAEYLFTRLHQLGVRSIHGVPGDYNLTLLDHIEPSGLHWVGNCNELNAGYAADGYARINGLGALITTFGVGELSAVNAIAGAYCERSAVVHVVGTPERSVQDSRLKVHHTFADGNFDRFAQMHAQITVAQASLWDPLMAPEQIDAVLRQCLLQSRPVYIQVPVDLVDAPVEADRLYSQCLSAAVTSMNSTITPAHDTVLSLVLKKIKTAKHPAILVDGESRALGITEDVQHIVRLTKWPTWVTVFGKGLVDETAPNVHGVYRGSYDPKAKAFVDSSDLVLCFGPHFSTTNTFDSTSIPPQAVTISYTDNEVRIGAQIFRDVRARAAVSGLREELSALAPTLPAVPGPELPEKHPMVCHSLLPSKQKVTQDRLWRVLANSIRPGDIVLGETGTAGYGVQEMSLPQDTRVFAPVTWLSIGYMLPAAQGAALAQRDLLLSAPSRSNGDTKPARPRTVLFIGDGSFQMTVQELSTIIRERLDVVIFLLNNDGYTIERCIHGLRKSYNDVAPWRYLQAPSFLGAEADDDDDDDVFTATVRDWGDLQRVLASKEMTSGKGLRMVEIVLDREDVLEGPLLDLLQEERKVALGGASQ</sequence>
<evidence type="ECO:0000256" key="10">
    <source>
        <dbReference type="ARBA" id="ARBA00023239"/>
    </source>
</evidence>